<keyword evidence="2" id="KW-1185">Reference proteome</keyword>
<protein>
    <submittedName>
        <fullName evidence="1">Uncharacterized protein</fullName>
    </submittedName>
</protein>
<organism evidence="1 2">
    <name type="scientific">Geobacillus thermodenitrificans</name>
    <dbReference type="NCBI Taxonomy" id="33940"/>
    <lineage>
        <taxon>Bacteria</taxon>
        <taxon>Bacillati</taxon>
        <taxon>Bacillota</taxon>
        <taxon>Bacilli</taxon>
        <taxon>Bacillales</taxon>
        <taxon>Anoxybacillaceae</taxon>
        <taxon>Geobacillus</taxon>
    </lineage>
</organism>
<accession>A0ABY9QBN5</accession>
<proteinExistence type="predicted"/>
<name>A0ABY9QBN5_GEOTD</name>
<reference evidence="1 2" key="1">
    <citation type="submission" date="2023-08" db="EMBL/GenBank/DDBJ databases">
        <title>Complete genome sequence of Geobacillus thermodenitrificans K1041, a genetically tractable strain representative of the genus Geobacillus.</title>
        <authorList>
            <person name="Kani S."/>
            <person name="Suzuki H."/>
        </authorList>
    </citation>
    <scope>NUCLEOTIDE SEQUENCE [LARGE SCALE GENOMIC DNA]</scope>
    <source>
        <strain evidence="1 2">K1041</strain>
    </source>
</reference>
<sequence>MNGYSSASQIESPPLQLLFSSNDRSFPILEKRRKSLCSSSTMAERSSDQGVLIGKCFLCCILDEILFRGLVKNLHVPIEQRFGRKQRLKFVAVFHSRNFLILINHCSSRMLTKTACLFQERKLEESRVLCFFISNIPYTDTVTYKATDFLGVCSKLSIVIRMFLHFG</sequence>
<dbReference type="Proteomes" id="UP001297580">
    <property type="component" value="Chromosome"/>
</dbReference>
<dbReference type="EMBL" id="CP133461">
    <property type="protein sequence ID" value="WMV75961.1"/>
    <property type="molecule type" value="Genomic_DNA"/>
</dbReference>
<dbReference type="RefSeq" id="WP_311088173.1">
    <property type="nucleotide sequence ID" value="NZ_CP133461.1"/>
</dbReference>
<evidence type="ECO:0000313" key="2">
    <source>
        <dbReference type="Proteomes" id="UP001297580"/>
    </source>
</evidence>
<evidence type="ECO:0000313" key="1">
    <source>
        <dbReference type="EMBL" id="WMV75961.1"/>
    </source>
</evidence>
<gene>
    <name evidence="1" type="ORF">HSX42_17365</name>
</gene>